<dbReference type="PROSITE" id="PS51257">
    <property type="entry name" value="PROKAR_LIPOPROTEIN"/>
    <property type="match status" value="1"/>
</dbReference>
<comment type="caution">
    <text evidence="2">The sequence shown here is derived from an EMBL/GenBank/DDBJ whole genome shotgun (WGS) entry which is preliminary data.</text>
</comment>
<evidence type="ECO:0000313" key="3">
    <source>
        <dbReference type="Proteomes" id="UP000826651"/>
    </source>
</evidence>
<protein>
    <submittedName>
        <fullName evidence="2">Uncharacterized protein</fullName>
    </submittedName>
</protein>
<gene>
    <name evidence="2" type="ORF">KCQ71_07750</name>
</gene>
<dbReference type="RefSeq" id="WP_223404530.1">
    <property type="nucleotide sequence ID" value="NZ_JAGSHT010000007.1"/>
</dbReference>
<evidence type="ECO:0000256" key="1">
    <source>
        <dbReference type="SAM" id="MobiDB-lite"/>
    </source>
</evidence>
<accession>A0ABS7S9X1</accession>
<evidence type="ECO:0000313" key="2">
    <source>
        <dbReference type="EMBL" id="MBZ2196043.1"/>
    </source>
</evidence>
<feature type="region of interest" description="Disordered" evidence="1">
    <location>
        <begin position="29"/>
        <end position="48"/>
    </location>
</feature>
<sequence>MGRRWVGAALGVVAGLVLAACGGLGGSPGSGGPSDGGPTISGTNSDPAGEVLVGVGTIMQVDGEPAEICLGGILTSYPPQCAGPELIGFERWDTLDHESASGRTWGDAWVVGTYDGTSFTLTEPPTSEPPAGWVAPTPEPLEFPELCDDETQAGGGPEGTDLLTQQSDLMMLLEAYDGYVLSYVSGGGDVMNVLVSGDATEAREDFREVYAGPLCVQTSDLPLQSEIRAAQDALNAVWEELDLLSTGSGVSGLLEVQLVVADSTHVEAVTEVVAQWLEPDELDFSGALEPFSS</sequence>
<organism evidence="2 3">
    <name type="scientific">Occultella gossypii</name>
    <dbReference type="NCBI Taxonomy" id="2800820"/>
    <lineage>
        <taxon>Bacteria</taxon>
        <taxon>Bacillati</taxon>
        <taxon>Actinomycetota</taxon>
        <taxon>Actinomycetes</taxon>
        <taxon>Micrococcales</taxon>
        <taxon>Ruaniaceae</taxon>
        <taxon>Occultella</taxon>
    </lineage>
</organism>
<dbReference type="EMBL" id="JAGSHT010000007">
    <property type="protein sequence ID" value="MBZ2196043.1"/>
    <property type="molecule type" value="Genomic_DNA"/>
</dbReference>
<name>A0ABS7S9X1_9MICO</name>
<keyword evidence="3" id="KW-1185">Reference proteome</keyword>
<reference evidence="2 3" key="1">
    <citation type="submission" date="2021-04" db="EMBL/GenBank/DDBJ databases">
        <title>Ruania sp. nov., isolated from sandy soil of mangrove forest.</title>
        <authorList>
            <person name="Ge X."/>
            <person name="Huang R."/>
            <person name="Liu W."/>
        </authorList>
    </citation>
    <scope>NUCLEOTIDE SEQUENCE [LARGE SCALE GENOMIC DNA]</scope>
    <source>
        <strain evidence="2 3">N2-46</strain>
    </source>
</reference>
<proteinExistence type="predicted"/>
<dbReference type="Proteomes" id="UP000826651">
    <property type="component" value="Unassembled WGS sequence"/>
</dbReference>